<dbReference type="GO" id="GO:0031119">
    <property type="term" value="P:tRNA pseudouridine synthesis"/>
    <property type="evidence" value="ECO:0007669"/>
    <property type="project" value="UniProtKB-UniRule"/>
</dbReference>
<dbReference type="InterPro" id="IPR036974">
    <property type="entry name" value="PUA_sf"/>
</dbReference>
<dbReference type="EC" id="5.4.99.25" evidence="5"/>
<gene>
    <name evidence="5 9" type="primary">truB</name>
    <name evidence="9" type="ORF">EKG38_20870</name>
</gene>
<evidence type="ECO:0000256" key="2">
    <source>
        <dbReference type="ARBA" id="ARBA00005642"/>
    </source>
</evidence>
<dbReference type="SUPFAM" id="SSF88697">
    <property type="entry name" value="PUA domain-like"/>
    <property type="match status" value="1"/>
</dbReference>
<dbReference type="InterPro" id="IPR032819">
    <property type="entry name" value="TruB_C"/>
</dbReference>
<comment type="caution">
    <text evidence="9">The sequence shown here is derived from an EMBL/GenBank/DDBJ whole genome shotgun (WGS) entry which is preliminary data.</text>
</comment>
<dbReference type="CDD" id="cd02573">
    <property type="entry name" value="PseudoU_synth_EcTruB"/>
    <property type="match status" value="1"/>
</dbReference>
<dbReference type="HAMAP" id="MF_01080">
    <property type="entry name" value="TruB_bact"/>
    <property type="match status" value="1"/>
</dbReference>
<evidence type="ECO:0000259" key="6">
    <source>
        <dbReference type="Pfam" id="PF01509"/>
    </source>
</evidence>
<organism evidence="9 10">
    <name type="scientific">Shewanella canadensis</name>
    <dbReference type="NCBI Taxonomy" id="271096"/>
    <lineage>
        <taxon>Bacteria</taxon>
        <taxon>Pseudomonadati</taxon>
        <taxon>Pseudomonadota</taxon>
        <taxon>Gammaproteobacteria</taxon>
        <taxon>Alteromonadales</taxon>
        <taxon>Shewanellaceae</taxon>
        <taxon>Shewanella</taxon>
    </lineage>
</organism>
<comment type="catalytic activity">
    <reaction evidence="1 5">
        <text>uridine(55) in tRNA = pseudouridine(55) in tRNA</text>
        <dbReference type="Rhea" id="RHEA:42532"/>
        <dbReference type="Rhea" id="RHEA-COMP:10101"/>
        <dbReference type="Rhea" id="RHEA-COMP:10102"/>
        <dbReference type="ChEBI" id="CHEBI:65314"/>
        <dbReference type="ChEBI" id="CHEBI:65315"/>
        <dbReference type="EC" id="5.4.99.25"/>
    </reaction>
</comment>
<feature type="domain" description="Pseudouridine synthase II N-terminal" evidence="6">
    <location>
        <begin position="32"/>
        <end position="179"/>
    </location>
</feature>
<evidence type="ECO:0000259" key="8">
    <source>
        <dbReference type="Pfam" id="PF16198"/>
    </source>
</evidence>
<evidence type="ECO:0000256" key="4">
    <source>
        <dbReference type="ARBA" id="ARBA00023235"/>
    </source>
</evidence>
<dbReference type="EMBL" id="RXNU01000015">
    <property type="protein sequence ID" value="RTR37142.1"/>
    <property type="molecule type" value="Genomic_DNA"/>
</dbReference>
<dbReference type="CDD" id="cd21152">
    <property type="entry name" value="PUA_TruB_bacterial"/>
    <property type="match status" value="1"/>
</dbReference>
<comment type="similarity">
    <text evidence="2 5">Belongs to the pseudouridine synthase TruB family. Type 1 subfamily.</text>
</comment>
<dbReference type="Gene3D" id="2.30.130.10">
    <property type="entry name" value="PUA domain"/>
    <property type="match status" value="1"/>
</dbReference>
<dbReference type="PANTHER" id="PTHR13767">
    <property type="entry name" value="TRNA-PSEUDOURIDINE SYNTHASE"/>
    <property type="match status" value="1"/>
</dbReference>
<dbReference type="RefSeq" id="WP_126522747.1">
    <property type="nucleotide sequence ID" value="NZ_RXNU01000015.1"/>
</dbReference>
<dbReference type="InterPro" id="IPR015947">
    <property type="entry name" value="PUA-like_sf"/>
</dbReference>
<feature type="domain" description="tRNA pseudouridine synthase II TruB subfamily 1 C-terminal" evidence="7">
    <location>
        <begin position="252"/>
        <end position="311"/>
    </location>
</feature>
<evidence type="ECO:0000256" key="1">
    <source>
        <dbReference type="ARBA" id="ARBA00000385"/>
    </source>
</evidence>
<evidence type="ECO:0000256" key="5">
    <source>
        <dbReference type="HAMAP-Rule" id="MF_01080"/>
    </source>
</evidence>
<dbReference type="GO" id="GO:1990481">
    <property type="term" value="P:mRNA pseudouridine synthesis"/>
    <property type="evidence" value="ECO:0007669"/>
    <property type="project" value="TreeGrafter"/>
</dbReference>
<evidence type="ECO:0000256" key="3">
    <source>
        <dbReference type="ARBA" id="ARBA00022694"/>
    </source>
</evidence>
<dbReference type="SUPFAM" id="SSF55120">
    <property type="entry name" value="Pseudouridine synthase"/>
    <property type="match status" value="1"/>
</dbReference>
<dbReference type="Pfam" id="PF16198">
    <property type="entry name" value="TruB_C_2"/>
    <property type="match status" value="1"/>
</dbReference>
<dbReference type="InterPro" id="IPR002501">
    <property type="entry name" value="PsdUridine_synth_N"/>
</dbReference>
<feature type="domain" description="tRNA pseudouridylate synthase B C-terminal" evidence="8">
    <location>
        <begin position="180"/>
        <end position="247"/>
    </location>
</feature>
<feature type="active site" description="Nucleophile" evidence="5">
    <location>
        <position position="47"/>
    </location>
</feature>
<dbReference type="NCBIfam" id="TIGR00431">
    <property type="entry name" value="TruB"/>
    <property type="match status" value="1"/>
</dbReference>
<evidence type="ECO:0000313" key="10">
    <source>
        <dbReference type="Proteomes" id="UP000267448"/>
    </source>
</evidence>
<dbReference type="InterPro" id="IPR015240">
    <property type="entry name" value="tRNA_sdUridine_synth_fam1_C"/>
</dbReference>
<protein>
    <recommendedName>
        <fullName evidence="5">tRNA pseudouridine synthase B</fullName>
        <ecNumber evidence="5">5.4.99.25</ecNumber>
    </recommendedName>
    <alternativeName>
        <fullName evidence="5">tRNA pseudouridine(55) synthase</fullName>
        <shortName evidence="5">Psi55 synthase</shortName>
    </alternativeName>
    <alternativeName>
        <fullName evidence="5">tRNA pseudouridylate synthase</fullName>
    </alternativeName>
    <alternativeName>
        <fullName evidence="5">tRNA-uridine isomerase</fullName>
    </alternativeName>
</protein>
<dbReference type="GO" id="GO:0003723">
    <property type="term" value="F:RNA binding"/>
    <property type="evidence" value="ECO:0007669"/>
    <property type="project" value="InterPro"/>
</dbReference>
<evidence type="ECO:0000259" key="7">
    <source>
        <dbReference type="Pfam" id="PF09157"/>
    </source>
</evidence>
<keyword evidence="10" id="KW-1185">Reference proteome</keyword>
<dbReference type="AlphaFoldDB" id="A0A3S0ILT8"/>
<dbReference type="InterPro" id="IPR020103">
    <property type="entry name" value="PsdUridine_synth_cat_dom_sf"/>
</dbReference>
<proteinExistence type="inferred from homology"/>
<dbReference type="FunFam" id="3.30.2350.10:FF:000003">
    <property type="entry name" value="tRNA pseudouridine synthase B"/>
    <property type="match status" value="1"/>
</dbReference>
<dbReference type="Pfam" id="PF09157">
    <property type="entry name" value="TruB-C_2"/>
    <property type="match status" value="1"/>
</dbReference>
<name>A0A3S0ILT8_9GAMM</name>
<reference evidence="9 10" key="1">
    <citation type="submission" date="2018-12" db="EMBL/GenBank/DDBJ databases">
        <authorList>
            <person name="Yu L."/>
        </authorList>
    </citation>
    <scope>NUCLEOTIDE SEQUENCE [LARGE SCALE GENOMIC DNA]</scope>
    <source>
        <strain evidence="9 10">HAW-EB2</strain>
    </source>
</reference>
<keyword evidence="3 5" id="KW-0819">tRNA processing</keyword>
<sequence>MARRPRGRFIDGILLLDKDTGMSSNFALQRVKRIFNAAKAGHTGALDPLATGMLPICLGEATKFSQHLLDADKRYTVTAKLGERTDTSDSDGEVVQTRPVNFSQELLMESLDYFRGETMQVPSMYSALKYQGQPLYKYAREGIEVPRVARPINVFELNFIGLEGDELTLDIHCSKGTYIRTITDDLGEMLGCGAHVIMLRRTQVAEYPYERMVSLEQLNEMVAKAEAEEIEPKTVLDPLLLPMDTAVSKFKEINLSDSVAPYLMNGNPVQVPVIDGLDDGELVRITIGDEHKFVGIGSMNDDGLLAPKRLIVVRDPSSESN</sequence>
<dbReference type="Pfam" id="PF01509">
    <property type="entry name" value="TruB_N"/>
    <property type="match status" value="1"/>
</dbReference>
<comment type="function">
    <text evidence="5">Responsible for synthesis of pseudouridine from uracil-55 in the psi GC loop of transfer RNAs.</text>
</comment>
<accession>A0A3S0ILT8</accession>
<keyword evidence="4 5" id="KW-0413">Isomerase</keyword>
<dbReference type="Proteomes" id="UP000267448">
    <property type="component" value="Unassembled WGS sequence"/>
</dbReference>
<dbReference type="Gene3D" id="3.30.2350.10">
    <property type="entry name" value="Pseudouridine synthase"/>
    <property type="match status" value="1"/>
</dbReference>
<dbReference type="OrthoDB" id="9802309at2"/>
<dbReference type="GO" id="GO:0160148">
    <property type="term" value="F:tRNA pseudouridine(55) synthase activity"/>
    <property type="evidence" value="ECO:0007669"/>
    <property type="project" value="UniProtKB-EC"/>
</dbReference>
<evidence type="ECO:0000313" key="9">
    <source>
        <dbReference type="EMBL" id="RTR37142.1"/>
    </source>
</evidence>
<dbReference type="PANTHER" id="PTHR13767:SF2">
    <property type="entry name" value="PSEUDOURIDYLATE SYNTHASE TRUB1"/>
    <property type="match status" value="1"/>
</dbReference>
<dbReference type="InterPro" id="IPR014780">
    <property type="entry name" value="tRNA_psdUridine_synth_TruB"/>
</dbReference>